<accession>A0ABP1QQ43</accession>
<name>A0ABP1QQ43_9HEXA</name>
<keyword evidence="1" id="KW-0853">WD repeat</keyword>
<dbReference type="SUPFAM" id="SSF50978">
    <property type="entry name" value="WD40 repeat-like"/>
    <property type="match status" value="1"/>
</dbReference>
<dbReference type="PROSITE" id="PS50082">
    <property type="entry name" value="WD_REPEATS_2"/>
    <property type="match status" value="1"/>
</dbReference>
<dbReference type="InterPro" id="IPR049546">
    <property type="entry name" value="WDR54_beta_prop"/>
</dbReference>
<sequence length="393" mass="42581">MSLGKPEKEQKGTGIYTSWGYVPLDLCCTAMPENLIVNFAPASLSSSSSSGSSSSSSSSGAGGASTSKKRNDHGDGGGGGAGNGRALVGAAHLDTFLIHEVNTDPTKEFASKHVHSIHLPSALQNRCIIFRAKWVSLPKPYSVKVLVLCTNLATYFYNELGSKQIFKFEYEGDDADLSRCCRTIGATKANILLGSERGELHVFSYEPRKGNIVPSRTLKLSTEPIAELCARRNGLLVVGSPSGALSVWTISQGDPLKLTEYVLCKPETITSIVLWSPYAIVAYGSGIIRMFNLFEKAIVAQIFAHSRWISCMDVCTSANLLLTMGEDDEARIWSLRRRQKGEQRSPIKLQSTIQIEDMNLIGGRFLNTQGTVLGACNLGNKDIAVYVGEDCKR</sequence>
<dbReference type="Gene3D" id="2.130.10.10">
    <property type="entry name" value="YVTN repeat-like/Quinoprotein amine dehydrogenase"/>
    <property type="match status" value="1"/>
</dbReference>
<reference evidence="4 5" key="1">
    <citation type="submission" date="2024-08" db="EMBL/GenBank/DDBJ databases">
        <authorList>
            <person name="Cucini C."/>
            <person name="Frati F."/>
        </authorList>
    </citation>
    <scope>NUCLEOTIDE SEQUENCE [LARGE SCALE GENOMIC DNA]</scope>
</reference>
<proteinExistence type="predicted"/>
<keyword evidence="5" id="KW-1185">Reference proteome</keyword>
<organism evidence="4 5">
    <name type="scientific">Orchesella dallaii</name>
    <dbReference type="NCBI Taxonomy" id="48710"/>
    <lineage>
        <taxon>Eukaryota</taxon>
        <taxon>Metazoa</taxon>
        <taxon>Ecdysozoa</taxon>
        <taxon>Arthropoda</taxon>
        <taxon>Hexapoda</taxon>
        <taxon>Collembola</taxon>
        <taxon>Entomobryomorpha</taxon>
        <taxon>Entomobryoidea</taxon>
        <taxon>Orchesellidae</taxon>
        <taxon>Orchesellinae</taxon>
        <taxon>Orchesella</taxon>
    </lineage>
</organism>
<feature type="region of interest" description="Disordered" evidence="2">
    <location>
        <begin position="46"/>
        <end position="81"/>
    </location>
</feature>
<dbReference type="Pfam" id="PF21031">
    <property type="entry name" value="WDR54"/>
    <property type="match status" value="1"/>
</dbReference>
<evidence type="ECO:0000259" key="3">
    <source>
        <dbReference type="Pfam" id="PF21031"/>
    </source>
</evidence>
<evidence type="ECO:0000256" key="1">
    <source>
        <dbReference type="PROSITE-ProRule" id="PRU00221"/>
    </source>
</evidence>
<dbReference type="InterPro" id="IPR036322">
    <property type="entry name" value="WD40_repeat_dom_sf"/>
</dbReference>
<gene>
    <name evidence="4" type="ORF">ODALV1_LOCUS11807</name>
</gene>
<dbReference type="SMART" id="SM00320">
    <property type="entry name" value="WD40"/>
    <property type="match status" value="2"/>
</dbReference>
<feature type="repeat" description="WD" evidence="1">
    <location>
        <begin position="302"/>
        <end position="343"/>
    </location>
</feature>
<dbReference type="Proteomes" id="UP001642540">
    <property type="component" value="Unassembled WGS sequence"/>
</dbReference>
<comment type="caution">
    <text evidence="4">The sequence shown here is derived from an EMBL/GenBank/DDBJ whole genome shotgun (WGS) entry which is preliminary data.</text>
</comment>
<dbReference type="InterPro" id="IPR015943">
    <property type="entry name" value="WD40/YVTN_repeat-like_dom_sf"/>
</dbReference>
<dbReference type="InterPro" id="IPR001680">
    <property type="entry name" value="WD40_rpt"/>
</dbReference>
<evidence type="ECO:0000256" key="2">
    <source>
        <dbReference type="SAM" id="MobiDB-lite"/>
    </source>
</evidence>
<evidence type="ECO:0000313" key="4">
    <source>
        <dbReference type="EMBL" id="CAL8104630.1"/>
    </source>
</evidence>
<protein>
    <recommendedName>
        <fullName evidence="3">WD repeat-containing protein 54 beta-propeller domain-containing protein</fullName>
    </recommendedName>
</protein>
<evidence type="ECO:0000313" key="5">
    <source>
        <dbReference type="Proteomes" id="UP001642540"/>
    </source>
</evidence>
<dbReference type="EMBL" id="CAXLJM020000036">
    <property type="protein sequence ID" value="CAL8104630.1"/>
    <property type="molecule type" value="Genomic_DNA"/>
</dbReference>
<feature type="compositionally biased region" description="Low complexity" evidence="2">
    <location>
        <begin position="46"/>
        <end position="59"/>
    </location>
</feature>
<feature type="domain" description="WD repeat-containing protein 54 beta-propeller" evidence="3">
    <location>
        <begin position="127"/>
        <end position="373"/>
    </location>
</feature>